<sequence length="153" mass="17065">MTATGSARSAPPTELSAADRLEIAELPAKFCHFSDYAEYERFSEVFTDDVVTELVGVGEYNGLAAQILHARDTEIWTAGHAWHVVTNMWIRPTPEGAAVHYYMLGMIRTGAEDSGRVNTTGRFVDHVVRTPGGWRIRRREFTMDRPATPPDLA</sequence>
<accession>A0ABV3DV94</accession>
<dbReference type="Gene3D" id="3.10.450.50">
    <property type="match status" value="1"/>
</dbReference>
<keyword evidence="3" id="KW-1185">Reference proteome</keyword>
<protein>
    <submittedName>
        <fullName evidence="2">Nuclear transport factor 2 family protein</fullName>
    </submittedName>
</protein>
<dbReference type="EMBL" id="JBEZFP010000152">
    <property type="protein sequence ID" value="MEU8139074.1"/>
    <property type="molecule type" value="Genomic_DNA"/>
</dbReference>
<feature type="domain" description="SnoaL-like" evidence="1">
    <location>
        <begin position="17"/>
        <end position="139"/>
    </location>
</feature>
<dbReference type="Pfam" id="PF13577">
    <property type="entry name" value="SnoaL_4"/>
    <property type="match status" value="1"/>
</dbReference>
<evidence type="ECO:0000313" key="2">
    <source>
        <dbReference type="EMBL" id="MEU8139074.1"/>
    </source>
</evidence>
<dbReference type="RefSeq" id="WP_358362931.1">
    <property type="nucleotide sequence ID" value="NZ_JBEZFP010000152.1"/>
</dbReference>
<dbReference type="CDD" id="cd00531">
    <property type="entry name" value="NTF2_like"/>
    <property type="match status" value="1"/>
</dbReference>
<evidence type="ECO:0000313" key="3">
    <source>
        <dbReference type="Proteomes" id="UP001551482"/>
    </source>
</evidence>
<evidence type="ECO:0000259" key="1">
    <source>
        <dbReference type="Pfam" id="PF13577"/>
    </source>
</evidence>
<gene>
    <name evidence="2" type="ORF">AB0C36_36950</name>
</gene>
<name>A0ABV3DV94_9ACTN</name>
<dbReference type="SUPFAM" id="SSF54427">
    <property type="entry name" value="NTF2-like"/>
    <property type="match status" value="1"/>
</dbReference>
<organism evidence="2 3">
    <name type="scientific">Streptodolium elevatio</name>
    <dbReference type="NCBI Taxonomy" id="3157996"/>
    <lineage>
        <taxon>Bacteria</taxon>
        <taxon>Bacillati</taxon>
        <taxon>Actinomycetota</taxon>
        <taxon>Actinomycetes</taxon>
        <taxon>Kitasatosporales</taxon>
        <taxon>Streptomycetaceae</taxon>
        <taxon>Streptodolium</taxon>
    </lineage>
</organism>
<proteinExistence type="predicted"/>
<dbReference type="InterPro" id="IPR032710">
    <property type="entry name" value="NTF2-like_dom_sf"/>
</dbReference>
<dbReference type="InterPro" id="IPR037401">
    <property type="entry name" value="SnoaL-like"/>
</dbReference>
<reference evidence="2 3" key="1">
    <citation type="submission" date="2024-06" db="EMBL/GenBank/DDBJ databases">
        <title>The Natural Products Discovery Center: Release of the First 8490 Sequenced Strains for Exploring Actinobacteria Biosynthetic Diversity.</title>
        <authorList>
            <person name="Kalkreuter E."/>
            <person name="Kautsar S.A."/>
            <person name="Yang D."/>
            <person name="Bader C.D."/>
            <person name="Teijaro C.N."/>
            <person name="Fluegel L."/>
            <person name="Davis C.M."/>
            <person name="Simpson J.R."/>
            <person name="Lauterbach L."/>
            <person name="Steele A.D."/>
            <person name="Gui C."/>
            <person name="Meng S."/>
            <person name="Li G."/>
            <person name="Viehrig K."/>
            <person name="Ye F."/>
            <person name="Su P."/>
            <person name="Kiefer A.F."/>
            <person name="Nichols A."/>
            <person name="Cepeda A.J."/>
            <person name="Yan W."/>
            <person name="Fan B."/>
            <person name="Jiang Y."/>
            <person name="Adhikari A."/>
            <person name="Zheng C.-J."/>
            <person name="Schuster L."/>
            <person name="Cowan T.M."/>
            <person name="Smanski M.J."/>
            <person name="Chevrette M.G."/>
            <person name="De Carvalho L.P.S."/>
            <person name="Shen B."/>
        </authorList>
    </citation>
    <scope>NUCLEOTIDE SEQUENCE [LARGE SCALE GENOMIC DNA]</scope>
    <source>
        <strain evidence="2 3">NPDC048946</strain>
    </source>
</reference>
<comment type="caution">
    <text evidence="2">The sequence shown here is derived from an EMBL/GenBank/DDBJ whole genome shotgun (WGS) entry which is preliminary data.</text>
</comment>
<dbReference type="Proteomes" id="UP001551482">
    <property type="component" value="Unassembled WGS sequence"/>
</dbReference>